<sequence length="87" mass="10123">MSKSVAGSRTRRGWTENNNITNLESWDLNSIMSNLSTRKVKGIRANFIPSYKKNRTGQLRRGNRIALQIDSTILKTKDRIRNNKFRQ</sequence>
<dbReference type="Proteomes" id="UP000887572">
    <property type="component" value="Unplaced"/>
</dbReference>
<dbReference type="AlphaFoldDB" id="A0A914I291"/>
<dbReference type="WBParaSite" id="Gr19_v10_g6187.t1">
    <property type="protein sequence ID" value="Gr19_v10_g6187.t1"/>
    <property type="gene ID" value="Gr19_v10_g6187"/>
</dbReference>
<keyword evidence="1" id="KW-1185">Reference proteome</keyword>
<name>A0A914I291_GLORO</name>
<evidence type="ECO:0000313" key="2">
    <source>
        <dbReference type="WBParaSite" id="Gr19_v10_g6187.t1"/>
    </source>
</evidence>
<protein>
    <submittedName>
        <fullName evidence="2">Uncharacterized protein</fullName>
    </submittedName>
</protein>
<reference evidence="2" key="1">
    <citation type="submission" date="2022-11" db="UniProtKB">
        <authorList>
            <consortium name="WormBaseParasite"/>
        </authorList>
    </citation>
    <scope>IDENTIFICATION</scope>
</reference>
<accession>A0A914I291</accession>
<proteinExistence type="predicted"/>
<evidence type="ECO:0000313" key="1">
    <source>
        <dbReference type="Proteomes" id="UP000887572"/>
    </source>
</evidence>
<organism evidence="1 2">
    <name type="scientific">Globodera rostochiensis</name>
    <name type="common">Golden nematode worm</name>
    <name type="synonym">Heterodera rostochiensis</name>
    <dbReference type="NCBI Taxonomy" id="31243"/>
    <lineage>
        <taxon>Eukaryota</taxon>
        <taxon>Metazoa</taxon>
        <taxon>Ecdysozoa</taxon>
        <taxon>Nematoda</taxon>
        <taxon>Chromadorea</taxon>
        <taxon>Rhabditida</taxon>
        <taxon>Tylenchina</taxon>
        <taxon>Tylenchomorpha</taxon>
        <taxon>Tylenchoidea</taxon>
        <taxon>Heteroderidae</taxon>
        <taxon>Heteroderinae</taxon>
        <taxon>Globodera</taxon>
    </lineage>
</organism>